<evidence type="ECO:0000256" key="2">
    <source>
        <dbReference type="ARBA" id="ARBA00022555"/>
    </source>
</evidence>
<protein>
    <recommendedName>
        <fullName evidence="5 6">Large ribosomal subunit protein uL16</fullName>
    </recommendedName>
</protein>
<dbReference type="EMBL" id="NQMN01000001">
    <property type="protein sequence ID" value="PAF55400.1"/>
    <property type="molecule type" value="Genomic_DNA"/>
</dbReference>
<comment type="subunit">
    <text evidence="6 8">Part of the 50S ribosomal subunit.</text>
</comment>
<keyword evidence="6 8" id="KW-0699">rRNA-binding</keyword>
<dbReference type="InterPro" id="IPR047873">
    <property type="entry name" value="Ribosomal_uL16"/>
</dbReference>
<comment type="function">
    <text evidence="6 8">Binds 23S rRNA and is also seen to make contacts with the A and possibly P site tRNAs.</text>
</comment>
<proteinExistence type="inferred from homology"/>
<dbReference type="InterPro" id="IPR016180">
    <property type="entry name" value="Ribosomal_uL16_dom"/>
</dbReference>
<dbReference type="SUPFAM" id="SSF54686">
    <property type="entry name" value="Ribosomal protein L16p/L10e"/>
    <property type="match status" value="1"/>
</dbReference>
<dbReference type="HAMAP" id="MF_01342">
    <property type="entry name" value="Ribosomal_uL16"/>
    <property type="match status" value="1"/>
</dbReference>
<evidence type="ECO:0000313" key="10">
    <source>
        <dbReference type="EMBL" id="PAK21663.1"/>
    </source>
</evidence>
<dbReference type="EMBL" id="NQNY01000002">
    <property type="protein sequence ID" value="PAK21663.1"/>
    <property type="molecule type" value="Genomic_DNA"/>
</dbReference>
<name>A0A1W1X3H1_9BACT</name>
<dbReference type="NCBIfam" id="TIGR01164">
    <property type="entry name" value="rplP_bact"/>
    <property type="match status" value="1"/>
</dbReference>
<keyword evidence="6 8" id="KW-0694">RNA-binding</keyword>
<evidence type="ECO:0000256" key="4">
    <source>
        <dbReference type="ARBA" id="ARBA00023274"/>
    </source>
</evidence>
<gene>
    <name evidence="6" type="primary">rplP</name>
    <name evidence="9" type="ORF">CJF60_01775</name>
    <name evidence="10" type="ORF">CJJ23_00820</name>
</gene>
<dbReference type="FunFam" id="3.90.1170.10:FF:000001">
    <property type="entry name" value="50S ribosomal protein L16"/>
    <property type="match status" value="1"/>
</dbReference>
<dbReference type="PANTHER" id="PTHR12220">
    <property type="entry name" value="50S/60S RIBOSOMAL PROTEIN L16"/>
    <property type="match status" value="1"/>
</dbReference>
<keyword evidence="3 6" id="KW-0689">Ribosomal protein</keyword>
<comment type="caution">
    <text evidence="10">The sequence shown here is derived from an EMBL/GenBank/DDBJ whole genome shotgun (WGS) entry which is preliminary data.</text>
</comment>
<dbReference type="PANTHER" id="PTHR12220:SF13">
    <property type="entry name" value="LARGE RIBOSOMAL SUBUNIT PROTEIN UL16M"/>
    <property type="match status" value="1"/>
</dbReference>
<dbReference type="OrthoDB" id="9802589at2"/>
<keyword evidence="4 6" id="KW-0687">Ribonucleoprotein</keyword>
<dbReference type="STRING" id="33922.SAMN02745179_00637"/>
<evidence type="ECO:0000256" key="1">
    <source>
        <dbReference type="ARBA" id="ARBA00008931"/>
    </source>
</evidence>
<dbReference type="GO" id="GO:0000049">
    <property type="term" value="F:tRNA binding"/>
    <property type="evidence" value="ECO:0007669"/>
    <property type="project" value="UniProtKB-KW"/>
</dbReference>
<dbReference type="GO" id="GO:0022625">
    <property type="term" value="C:cytosolic large ribosomal subunit"/>
    <property type="evidence" value="ECO:0007669"/>
    <property type="project" value="TreeGrafter"/>
</dbReference>
<dbReference type="CDD" id="cd01433">
    <property type="entry name" value="Ribosomal_L16_L10e"/>
    <property type="match status" value="1"/>
</dbReference>
<keyword evidence="2 6" id="KW-0820">tRNA-binding</keyword>
<sequence length="142" mass="16053">MLQPKRTKHRKVFRIRHDKRDAQRGNKVSFGSFGLQAVTSAWIDARQIESARIAATRRMGREGQVFIRIFPHFSKTSKPIGVRMGSGKGSPDKWIAVVQRQTVMFEVKGVSEEIARDALRLAGHKLPVKWKIITAETTSEVA</sequence>
<reference evidence="10" key="2">
    <citation type="submission" date="2017-08" db="EMBL/GenBank/DDBJ databases">
        <authorList>
            <person name="de Groot N.N."/>
        </authorList>
    </citation>
    <scope>NUCLEOTIDE SEQUENCE [LARGE SCALE GENOMIC DNA]</scope>
    <source>
        <strain evidence="10">723</strain>
    </source>
</reference>
<evidence type="ECO:0000313" key="9">
    <source>
        <dbReference type="EMBL" id="PAF55400.1"/>
    </source>
</evidence>
<organism evidence="10 11">
    <name type="scientific">Mycoplasmopsis agassizii</name>
    <dbReference type="NCBI Taxonomy" id="33922"/>
    <lineage>
        <taxon>Bacteria</taxon>
        <taxon>Bacillati</taxon>
        <taxon>Mycoplasmatota</taxon>
        <taxon>Mycoplasmoidales</taxon>
        <taxon>Metamycoplasmataceae</taxon>
        <taxon>Mycoplasmopsis</taxon>
    </lineage>
</organism>
<keyword evidence="12" id="KW-1185">Reference proteome</keyword>
<dbReference type="PROSITE" id="PS00701">
    <property type="entry name" value="RIBOSOMAL_L16_2"/>
    <property type="match status" value="1"/>
</dbReference>
<dbReference type="InterPro" id="IPR036920">
    <property type="entry name" value="Ribosomal_uL16_sf"/>
</dbReference>
<dbReference type="Proteomes" id="UP000216943">
    <property type="component" value="Unassembled WGS sequence"/>
</dbReference>
<dbReference type="Gene3D" id="3.90.1170.10">
    <property type="entry name" value="Ribosomal protein L10e/L16"/>
    <property type="match status" value="1"/>
</dbReference>
<evidence type="ECO:0000256" key="8">
    <source>
        <dbReference type="RuleBase" id="RU004414"/>
    </source>
</evidence>
<reference evidence="11 12" key="1">
    <citation type="submission" date="2017-08" db="EMBL/GenBank/DDBJ databases">
        <authorList>
            <person name="Alvarez-Ponce D."/>
            <person name="Weitzman C.L."/>
            <person name="Tillett R.L."/>
            <person name="Sandmeier F.C."/>
            <person name="Tracy C.R."/>
        </authorList>
    </citation>
    <scope>NUCLEOTIDE SEQUENCE [LARGE SCALE GENOMIC DNA]</scope>
    <source>
        <strain evidence="11">723</strain>
        <strain evidence="9 12">PS6</strain>
    </source>
</reference>
<dbReference type="Proteomes" id="UP000217033">
    <property type="component" value="Unassembled WGS sequence"/>
</dbReference>
<evidence type="ECO:0000313" key="12">
    <source>
        <dbReference type="Proteomes" id="UP000217033"/>
    </source>
</evidence>
<evidence type="ECO:0000256" key="7">
    <source>
        <dbReference type="RuleBase" id="RU004413"/>
    </source>
</evidence>
<dbReference type="Pfam" id="PF00252">
    <property type="entry name" value="Ribosomal_L16"/>
    <property type="match status" value="1"/>
</dbReference>
<dbReference type="AlphaFoldDB" id="A0A1W1X3H1"/>
<dbReference type="GO" id="GO:0019843">
    <property type="term" value="F:rRNA binding"/>
    <property type="evidence" value="ECO:0007669"/>
    <property type="project" value="UniProtKB-UniRule"/>
</dbReference>
<comment type="similarity">
    <text evidence="1 6 7">Belongs to the universal ribosomal protein uL16 family.</text>
</comment>
<evidence type="ECO:0000313" key="11">
    <source>
        <dbReference type="Proteomes" id="UP000216943"/>
    </source>
</evidence>
<evidence type="ECO:0000256" key="6">
    <source>
        <dbReference type="HAMAP-Rule" id="MF_01342"/>
    </source>
</evidence>
<accession>A0A1W1X3H1</accession>
<dbReference type="InterPro" id="IPR020798">
    <property type="entry name" value="Ribosomal_uL16_CS"/>
</dbReference>
<dbReference type="GO" id="GO:0003735">
    <property type="term" value="F:structural constituent of ribosome"/>
    <property type="evidence" value="ECO:0007669"/>
    <property type="project" value="InterPro"/>
</dbReference>
<dbReference type="PRINTS" id="PR00060">
    <property type="entry name" value="RIBOSOMALL16"/>
</dbReference>
<dbReference type="RefSeq" id="WP_084232400.1">
    <property type="nucleotide sequence ID" value="NZ_CP166874.1"/>
</dbReference>
<evidence type="ECO:0000256" key="3">
    <source>
        <dbReference type="ARBA" id="ARBA00022980"/>
    </source>
</evidence>
<dbReference type="InterPro" id="IPR000114">
    <property type="entry name" value="Ribosomal_uL16_bact-type"/>
</dbReference>
<dbReference type="GO" id="GO:0006412">
    <property type="term" value="P:translation"/>
    <property type="evidence" value="ECO:0007669"/>
    <property type="project" value="UniProtKB-UniRule"/>
</dbReference>
<evidence type="ECO:0000256" key="5">
    <source>
        <dbReference type="ARBA" id="ARBA00035198"/>
    </source>
</evidence>